<evidence type="ECO:0000313" key="6">
    <source>
        <dbReference type="EMBL" id="MBK1834016.1"/>
    </source>
</evidence>
<dbReference type="PANTHER" id="PTHR19375">
    <property type="entry name" value="HEAT SHOCK PROTEIN 70KDA"/>
    <property type="match status" value="1"/>
</dbReference>
<dbReference type="Gene3D" id="1.20.1270.10">
    <property type="match status" value="1"/>
</dbReference>
<organism evidence="6 7">
    <name type="scientific">Roseibacillus ishigakijimensis</name>
    <dbReference type="NCBI Taxonomy" id="454146"/>
    <lineage>
        <taxon>Bacteria</taxon>
        <taxon>Pseudomonadati</taxon>
        <taxon>Verrucomicrobiota</taxon>
        <taxon>Verrucomicrobiia</taxon>
        <taxon>Verrucomicrobiales</taxon>
        <taxon>Verrucomicrobiaceae</taxon>
        <taxon>Roseibacillus</taxon>
    </lineage>
</organism>
<dbReference type="PRINTS" id="PR00301">
    <property type="entry name" value="HEATSHOCK70"/>
</dbReference>
<dbReference type="GO" id="GO:0140662">
    <property type="term" value="F:ATP-dependent protein folding chaperone"/>
    <property type="evidence" value="ECO:0007669"/>
    <property type="project" value="InterPro"/>
</dbReference>
<keyword evidence="2 5" id="KW-0547">Nucleotide-binding</keyword>
<evidence type="ECO:0000256" key="2">
    <source>
        <dbReference type="ARBA" id="ARBA00022741"/>
    </source>
</evidence>
<comment type="caution">
    <text evidence="6">The sequence shown here is derived from an EMBL/GenBank/DDBJ whole genome shotgun (WGS) entry which is preliminary data.</text>
</comment>
<dbReference type="EMBL" id="JAENIO010000016">
    <property type="protein sequence ID" value="MBK1834016.1"/>
    <property type="molecule type" value="Genomic_DNA"/>
</dbReference>
<dbReference type="SUPFAM" id="SSF100920">
    <property type="entry name" value="Heat shock protein 70kD (HSP70), peptide-binding domain"/>
    <property type="match status" value="1"/>
</dbReference>
<dbReference type="Gene3D" id="3.90.640.10">
    <property type="entry name" value="Actin, Chain A, domain 4"/>
    <property type="match status" value="1"/>
</dbReference>
<name>A0A934VME8_9BACT</name>
<evidence type="ECO:0000256" key="4">
    <source>
        <dbReference type="ARBA" id="ARBA00023186"/>
    </source>
</evidence>
<evidence type="ECO:0000313" key="7">
    <source>
        <dbReference type="Proteomes" id="UP000604083"/>
    </source>
</evidence>
<comment type="similarity">
    <text evidence="1 5">Belongs to the heat shock protein 70 family.</text>
</comment>
<dbReference type="InterPro" id="IPR029048">
    <property type="entry name" value="HSP70_C_sf"/>
</dbReference>
<dbReference type="PROSITE" id="PS01036">
    <property type="entry name" value="HSP70_3"/>
    <property type="match status" value="1"/>
</dbReference>
<dbReference type="InterPro" id="IPR043129">
    <property type="entry name" value="ATPase_NBD"/>
</dbReference>
<dbReference type="PROSITE" id="PS00329">
    <property type="entry name" value="HSP70_2"/>
    <property type="match status" value="1"/>
</dbReference>
<dbReference type="Pfam" id="PF00012">
    <property type="entry name" value="HSP70"/>
    <property type="match status" value="2"/>
</dbReference>
<dbReference type="PROSITE" id="PS00297">
    <property type="entry name" value="HSP70_1"/>
    <property type="match status" value="1"/>
</dbReference>
<evidence type="ECO:0000256" key="3">
    <source>
        <dbReference type="ARBA" id="ARBA00022840"/>
    </source>
</evidence>
<dbReference type="FunFam" id="3.30.420.40:FF:000071">
    <property type="entry name" value="Molecular chaperone DnaK"/>
    <property type="match status" value="1"/>
</dbReference>
<keyword evidence="4" id="KW-0143">Chaperone</keyword>
<proteinExistence type="inferred from homology"/>
<accession>A0A934VME8</accession>
<dbReference type="RefSeq" id="WP_200391450.1">
    <property type="nucleotide sequence ID" value="NZ_JAENIO010000016.1"/>
</dbReference>
<dbReference type="AlphaFoldDB" id="A0A934VME8"/>
<evidence type="ECO:0000256" key="1">
    <source>
        <dbReference type="ARBA" id="ARBA00007381"/>
    </source>
</evidence>
<dbReference type="Gene3D" id="3.30.420.40">
    <property type="match status" value="3"/>
</dbReference>
<protein>
    <submittedName>
        <fullName evidence="6">Hsp70 family protein</fullName>
    </submittedName>
</protein>
<sequence>MEQETIIGIDLGTTNSTVGVVESGFPILLADEDGNRLTPSAVWRGADGRVSVGWPARRRRGLGGVITSIKRAMGTSGLVEGFSPEEISAEILRRLKGIAEARLERPVHKAVITVPAYFNESQRGATQRAGELAGLEVVRLLSEPTAAALAYGLDKLGEEKRVAVYDLGGGTFDVSLLELREGQFEVLATAGDTRLGGDDFDHLLAKATGLELSELSGNDLARVLAEAERVKLALSEEEEAAFLLPFLGQESVEHEVSRKEFARLIEPLLKRTEACCRRALSDAGLFSSQIDAVVLAGGSTRVPAVRENVEAIFGRPVEEGVDPDESVGLGAAIQAGIISGAVREVVLLDVTPLSLGLETMGGLMNVLIPRNTTIPCKAGEMFTNAADGQRSMRIRILQGERELAKDNWELGQIEVPFEPVAKGQARVGVQFSLNASGLLEVLARDTTTGKDTILQIESSAIDVADARVEKMVSESVDHAFADMDARVFVEAKLKAEELLGALEPALQEIGEALPAEDLSAVLAAEKEVRSCLAEEGQGARLKAAVEKLDQATEQLAALVVERAMAGR</sequence>
<keyword evidence="7" id="KW-1185">Reference proteome</keyword>
<dbReference type="InterPro" id="IPR029047">
    <property type="entry name" value="HSP70_peptide-bd_sf"/>
</dbReference>
<dbReference type="SUPFAM" id="SSF100934">
    <property type="entry name" value="Heat shock protein 70kD (HSP70), C-terminal subdomain"/>
    <property type="match status" value="1"/>
</dbReference>
<keyword evidence="3 5" id="KW-0067">ATP-binding</keyword>
<reference evidence="6" key="1">
    <citation type="submission" date="2021-01" db="EMBL/GenBank/DDBJ databases">
        <title>Modified the classification status of verrucomicrobia.</title>
        <authorList>
            <person name="Feng X."/>
        </authorList>
    </citation>
    <scope>NUCLEOTIDE SEQUENCE</scope>
    <source>
        <strain evidence="6">KCTC 12986</strain>
    </source>
</reference>
<dbReference type="GO" id="GO:0005524">
    <property type="term" value="F:ATP binding"/>
    <property type="evidence" value="ECO:0007669"/>
    <property type="project" value="UniProtKB-KW"/>
</dbReference>
<dbReference type="InterPro" id="IPR018181">
    <property type="entry name" value="Heat_shock_70_CS"/>
</dbReference>
<evidence type="ECO:0000256" key="5">
    <source>
        <dbReference type="RuleBase" id="RU003322"/>
    </source>
</evidence>
<dbReference type="SUPFAM" id="SSF53067">
    <property type="entry name" value="Actin-like ATPase domain"/>
    <property type="match status" value="2"/>
</dbReference>
<dbReference type="Proteomes" id="UP000604083">
    <property type="component" value="Unassembled WGS sequence"/>
</dbReference>
<dbReference type="Gene3D" id="2.60.34.10">
    <property type="entry name" value="Substrate Binding Domain Of DNAk, Chain A, domain 1"/>
    <property type="match status" value="1"/>
</dbReference>
<gene>
    <name evidence="6" type="ORF">JIN78_08085</name>
</gene>
<dbReference type="InterPro" id="IPR013126">
    <property type="entry name" value="Hsp_70_fam"/>
</dbReference>